<dbReference type="PANTHER" id="PTHR39639">
    <property type="entry name" value="CHROMOSOME 16, WHOLE GENOME SHOTGUN SEQUENCE"/>
    <property type="match status" value="1"/>
</dbReference>
<dbReference type="Pfam" id="PF03235">
    <property type="entry name" value="GmrSD_N"/>
    <property type="match status" value="1"/>
</dbReference>
<organism evidence="2 3">
    <name type="scientific">Rhodococcus pseudokoreensis</name>
    <dbReference type="NCBI Taxonomy" id="2811421"/>
    <lineage>
        <taxon>Bacteria</taxon>
        <taxon>Bacillati</taxon>
        <taxon>Actinomycetota</taxon>
        <taxon>Actinomycetes</taxon>
        <taxon>Mycobacteriales</taxon>
        <taxon>Nocardiaceae</taxon>
        <taxon>Rhodococcus</taxon>
    </lineage>
</organism>
<reference evidence="2 3" key="1">
    <citation type="journal article" date="2021" name="Microbiol. Resour. Announc.">
        <title>Complete Genome Sequences of Two Rhodococcus sp. Strains with Large and Linear Chromosomes, Isolated from Apple Rhizosphere.</title>
        <authorList>
            <person name="Benning S."/>
            <person name="Brugnone N."/>
            <person name="Siani R."/>
            <person name="Kublik S."/>
            <person name="Schloter M."/>
            <person name="Rad V."/>
        </authorList>
    </citation>
    <scope>NUCLEOTIDE SEQUENCE [LARGE SCALE GENOMIC DNA]</scope>
    <source>
        <strain evidence="2 3">R79</strain>
    </source>
</reference>
<accession>A0A974W9M1</accession>
<dbReference type="Gene3D" id="3.30.950.30">
    <property type="entry name" value="Schlafen, AAA domain"/>
    <property type="match status" value="1"/>
</dbReference>
<dbReference type="RefSeq" id="WP_206010197.1">
    <property type="nucleotide sequence ID" value="NZ_CP070619.1"/>
</dbReference>
<reference evidence="2 3" key="2">
    <citation type="journal article" date="2022" name="Arch. Microbiol.">
        <title>Rhodococcus pseudokoreensis sp. nov. isolated from the rhizosphere of young M26 apple rootstocks.</title>
        <authorList>
            <person name="Kampfer P."/>
            <person name="Glaeser S.P."/>
            <person name="Blom J."/>
            <person name="Wolf J."/>
            <person name="Benning S."/>
            <person name="Schloter M."/>
            <person name="Neumann-Schaal M."/>
        </authorList>
    </citation>
    <scope>NUCLEOTIDE SEQUENCE [LARGE SCALE GENOMIC DNA]</scope>
    <source>
        <strain evidence="2 3">R79</strain>
    </source>
</reference>
<dbReference type="InterPro" id="IPR038461">
    <property type="entry name" value="Schlafen_AlbA_2_dom_sf"/>
</dbReference>
<evidence type="ECO:0000259" key="1">
    <source>
        <dbReference type="Pfam" id="PF03235"/>
    </source>
</evidence>
<sequence>MAEIDAQPKSIQILYDWYVSGKLLVNRRYQRKLVWTLEEKRELIESIRNNYPIPSILLAEMPGGRYEIIDGLQRLFSIFSFIETSYSTSDEKYFDVDEFPSAKRRSNEVVFENFEALDRVSREEVVTILGYSVPISIMRSTTESEINEVFRRINTYGRQLSDQERRQSGVQDPFSNMIRKIASSIRGDTSDDLLPLEKMPEISVDLPKTQHGYGIQADQTFWVSEGILLSTDLRDSKDEQCLADIAACIVGGQLIERSKDALDQIYSIESPENERIKSALSFYGEERLKEEIDHCINEIRTVTAFGTSTKMRNLLFSKRSNNGFPALFTTIVIAIHQVLINKKRKISDYGQLKKGLENLDKRVETGRGSTTVDERKKNISAIVGLLEPHTVEADISYVYSNHSAVDIDNIIQRSVVESSGYELKQGLLTLSPRNRCIDPGIIEKVAKNICAIANNGPSHDGTIIIGIADKKEDAQQVEKIDAVRAREVGQKYVVGVSREAKFLGKSPEEYFTLWKNGIRDSALSDPLKADVLSSFTWNNYYGYGLIVVIVPKQKAISFYGDYPYIRSGDELLEVRIPREIADVSSRFSK</sequence>
<dbReference type="CDD" id="cd16387">
    <property type="entry name" value="ParB_N_Srx"/>
    <property type="match status" value="1"/>
</dbReference>
<evidence type="ECO:0000313" key="2">
    <source>
        <dbReference type="EMBL" id="QSE93709.1"/>
    </source>
</evidence>
<evidence type="ECO:0000313" key="3">
    <source>
        <dbReference type="Proteomes" id="UP000662986"/>
    </source>
</evidence>
<name>A0A974W9M1_9NOCA</name>
<dbReference type="EMBL" id="CP070619">
    <property type="protein sequence ID" value="QSE93709.1"/>
    <property type="molecule type" value="Genomic_DNA"/>
</dbReference>
<dbReference type="InterPro" id="IPR004919">
    <property type="entry name" value="GmrSD_N"/>
</dbReference>
<dbReference type="InterPro" id="IPR036086">
    <property type="entry name" value="ParB/Sulfiredoxin_sf"/>
</dbReference>
<gene>
    <name evidence="2" type="ORF">JWS13_36485</name>
</gene>
<keyword evidence="3" id="KW-1185">Reference proteome</keyword>
<dbReference type="SUPFAM" id="SSF110849">
    <property type="entry name" value="ParB/Sulfiredoxin"/>
    <property type="match status" value="1"/>
</dbReference>
<dbReference type="Proteomes" id="UP000662986">
    <property type="component" value="Chromosome"/>
</dbReference>
<protein>
    <submittedName>
        <fullName evidence="2">DUF262 domain-containing protein</fullName>
    </submittedName>
</protein>
<proteinExistence type="predicted"/>
<dbReference type="PANTHER" id="PTHR39639:SF1">
    <property type="entry name" value="DUF262 DOMAIN-CONTAINING PROTEIN"/>
    <property type="match status" value="1"/>
</dbReference>
<feature type="domain" description="GmrSD restriction endonucleases N-terminal" evidence="1">
    <location>
        <begin position="25"/>
        <end position="166"/>
    </location>
</feature>